<reference evidence="1 2" key="1">
    <citation type="submission" date="2018-06" db="EMBL/GenBank/DDBJ databases">
        <authorList>
            <consortium name="Pathogen Informatics"/>
            <person name="Doyle S."/>
        </authorList>
    </citation>
    <scope>NUCLEOTIDE SEQUENCE [LARGE SCALE GENOMIC DNA]</scope>
    <source>
        <strain evidence="1 2">NCTC7304</strain>
    </source>
</reference>
<evidence type="ECO:0000313" key="1">
    <source>
        <dbReference type="EMBL" id="SUG32718.1"/>
    </source>
</evidence>
<dbReference type="AlphaFoldDB" id="A0A379SUP2"/>
<sequence length="112" mass="11983">MVLQREVQTVHQTEEVGVAVGSDAVGSAQHLDIGLGISVAAELRQHIGRAFNVVDDAIVTTVIERAVIDEFQTGKAQTSTGVCAFTFSGVRLNVEFSLTIAGQHIVDLRFAF</sequence>
<evidence type="ECO:0000313" key="2">
    <source>
        <dbReference type="Proteomes" id="UP000254762"/>
    </source>
</evidence>
<name>A0A379SUP2_SALER</name>
<dbReference type="EMBL" id="UGXD01000002">
    <property type="protein sequence ID" value="SUG32718.1"/>
    <property type="molecule type" value="Genomic_DNA"/>
</dbReference>
<protein>
    <submittedName>
        <fullName evidence="1">Uncharacterized protein</fullName>
    </submittedName>
</protein>
<proteinExistence type="predicted"/>
<gene>
    <name evidence="1" type="ORF">NCTC7304_02167</name>
</gene>
<organism evidence="1 2">
    <name type="scientific">Salmonella enterica subsp. arizonae</name>
    <dbReference type="NCBI Taxonomy" id="59203"/>
    <lineage>
        <taxon>Bacteria</taxon>
        <taxon>Pseudomonadati</taxon>
        <taxon>Pseudomonadota</taxon>
        <taxon>Gammaproteobacteria</taxon>
        <taxon>Enterobacterales</taxon>
        <taxon>Enterobacteriaceae</taxon>
        <taxon>Salmonella</taxon>
    </lineage>
</organism>
<dbReference type="Proteomes" id="UP000254762">
    <property type="component" value="Unassembled WGS sequence"/>
</dbReference>
<accession>A0A379SUP2</accession>